<organism evidence="2 3">
    <name type="scientific">Peribacillus saganii</name>
    <dbReference type="NCBI Taxonomy" id="2303992"/>
    <lineage>
        <taxon>Bacteria</taxon>
        <taxon>Bacillati</taxon>
        <taxon>Bacillota</taxon>
        <taxon>Bacilli</taxon>
        <taxon>Bacillales</taxon>
        <taxon>Bacillaceae</taxon>
        <taxon>Peribacillus</taxon>
    </lineage>
</organism>
<dbReference type="OrthoDB" id="2989832at2"/>
<dbReference type="RefSeq" id="WP_117326870.1">
    <property type="nucleotide sequence ID" value="NZ_QVTE01000031.1"/>
</dbReference>
<feature type="domain" description="PepSY" evidence="1">
    <location>
        <begin position="30"/>
        <end position="99"/>
    </location>
</feature>
<dbReference type="InterPro" id="IPR025711">
    <property type="entry name" value="PepSY"/>
</dbReference>
<evidence type="ECO:0000259" key="1">
    <source>
        <dbReference type="Pfam" id="PF03413"/>
    </source>
</evidence>
<comment type="caution">
    <text evidence="2">The sequence shown here is derived from an EMBL/GenBank/DDBJ whole genome shotgun (WGS) entry which is preliminary data.</text>
</comment>
<gene>
    <name evidence="2" type="ORF">D0469_11370</name>
</gene>
<accession>A0A372LMX4</accession>
<dbReference type="Proteomes" id="UP000264541">
    <property type="component" value="Unassembled WGS sequence"/>
</dbReference>
<dbReference type="AlphaFoldDB" id="A0A372LMX4"/>
<dbReference type="Pfam" id="PF03413">
    <property type="entry name" value="PepSY"/>
    <property type="match status" value="1"/>
</dbReference>
<dbReference type="EMBL" id="QVTE01000031">
    <property type="protein sequence ID" value="RFU68730.1"/>
    <property type="molecule type" value="Genomic_DNA"/>
</dbReference>
<sequence length="105" mass="11557">MNWKTFLAGATAGIAAGYVAKQVMDQTVNITPESILSNVKNSLRKDGKINGSWIIMKPEPYQKFNLDYNVYKGGITRIINGNPEQYEFVADATTGTLLDLNVVSN</sequence>
<reference evidence="2 3" key="1">
    <citation type="submission" date="2018-08" db="EMBL/GenBank/DDBJ databases">
        <title>Bacillus chawlae sp. nov., Bacillus glennii sp. nov., and Bacillus saganii sp. nov. Isolated from the Vehicle Assembly Building at Kennedy Space Center where the Viking Spacecraft were Assembled.</title>
        <authorList>
            <person name="Seuylemezian A."/>
            <person name="Vaishampayan P."/>
        </authorList>
    </citation>
    <scope>NUCLEOTIDE SEQUENCE [LARGE SCALE GENOMIC DNA]</scope>
    <source>
        <strain evidence="2 3">V47-23a</strain>
    </source>
</reference>
<protein>
    <recommendedName>
        <fullName evidence="1">PepSY domain-containing protein</fullName>
    </recommendedName>
</protein>
<name>A0A372LMX4_9BACI</name>
<proteinExistence type="predicted"/>
<evidence type="ECO:0000313" key="3">
    <source>
        <dbReference type="Proteomes" id="UP000264541"/>
    </source>
</evidence>
<evidence type="ECO:0000313" key="2">
    <source>
        <dbReference type="EMBL" id="RFU68730.1"/>
    </source>
</evidence>
<keyword evidence="3" id="KW-1185">Reference proteome</keyword>